<accession>A0A932GPA4</accession>
<dbReference type="Proteomes" id="UP000741360">
    <property type="component" value="Unassembled WGS sequence"/>
</dbReference>
<reference evidence="2" key="1">
    <citation type="submission" date="2020-07" db="EMBL/GenBank/DDBJ databases">
        <title>Huge and variable diversity of episymbiotic CPR bacteria and DPANN archaea in groundwater ecosystems.</title>
        <authorList>
            <person name="He C.Y."/>
            <person name="Keren R."/>
            <person name="Whittaker M."/>
            <person name="Farag I.F."/>
            <person name="Doudna J."/>
            <person name="Cate J.H.D."/>
            <person name="Banfield J.F."/>
        </authorList>
    </citation>
    <scope>NUCLEOTIDE SEQUENCE</scope>
    <source>
        <strain evidence="2">NC_groundwater_717_Ag_S-0.2um_59_8</strain>
    </source>
</reference>
<proteinExistence type="predicted"/>
<evidence type="ECO:0000313" key="2">
    <source>
        <dbReference type="EMBL" id="MBI3014818.1"/>
    </source>
</evidence>
<evidence type="ECO:0000313" key="3">
    <source>
        <dbReference type="Proteomes" id="UP000741360"/>
    </source>
</evidence>
<dbReference type="PANTHER" id="PTHR11365">
    <property type="entry name" value="5-OXOPROLINASE RELATED"/>
    <property type="match status" value="1"/>
</dbReference>
<dbReference type="Pfam" id="PF02538">
    <property type="entry name" value="Hydantoinase_B"/>
    <property type="match status" value="1"/>
</dbReference>
<sequence>MNAIDLEVIYQSTLQIARELTLNMLRTGYSTIIKESQDFTFAIFDARGRMVAQGIPQPLHIGPLAAQIQEIRRVYRGKIEPGDAFIVNHPYRACQNHATDITIISPMFVGERLTGFIGNIAHKPDLGGKVPGTNSGDATDLFQEGLLIPPLKLLRRGELNSDLYEMICANTRTPEVTWGDINAQANTNVYGLERFTELFGKYGVDKVLSCWERWMEICETELRKEIAKVPAGLYGPESDYLDDDGVDLDRPYRITASLEVKGDRLHFILDSDPQARGPINLRPCVSRNFIECCVKMVFAPQLPVNDGLSRPVRISYPPEGSLLNPRYPAPVNMYVRPSQITTSVIVRVLAHALPGRVPAPGSAAGGSLSTAGYHPRWGRWYSQYEIFSGGSGARPHGDGVSAMDELVVNVMNTPVEAVESEFPVRVESYELVPDSAGPGTFRGGLGTRRQWRILAEESVINLRTDRFKFSSPGVFGAKPARPSQACLNPGTPQERPLTSKVANLRLKKGDLLSWELAGGGGWGDPLQRDPERVRQDVLCGYVSLEVARTDYGVVLNPEDLSIDREATARLRAEGARS</sequence>
<comment type="caution">
    <text evidence="2">The sequence shown here is derived from an EMBL/GenBank/DDBJ whole genome shotgun (WGS) entry which is preliminary data.</text>
</comment>
<dbReference type="PANTHER" id="PTHR11365:SF23">
    <property type="entry name" value="HYPOTHETICAL 5-OXOPROLINASE (EUROFUNG)-RELATED"/>
    <property type="match status" value="1"/>
</dbReference>
<protein>
    <submittedName>
        <fullName evidence="2">Hydantoinase B/oxoprolinase family protein</fullName>
    </submittedName>
</protein>
<dbReference type="InterPro" id="IPR003692">
    <property type="entry name" value="Hydantoinase_B"/>
</dbReference>
<dbReference type="GO" id="GO:0006749">
    <property type="term" value="P:glutathione metabolic process"/>
    <property type="evidence" value="ECO:0007669"/>
    <property type="project" value="TreeGrafter"/>
</dbReference>
<dbReference type="GO" id="GO:0017168">
    <property type="term" value="F:5-oxoprolinase (ATP-hydrolyzing) activity"/>
    <property type="evidence" value="ECO:0007669"/>
    <property type="project" value="TreeGrafter"/>
</dbReference>
<organism evidence="2 3">
    <name type="scientific">Tectimicrobiota bacterium</name>
    <dbReference type="NCBI Taxonomy" id="2528274"/>
    <lineage>
        <taxon>Bacteria</taxon>
        <taxon>Pseudomonadati</taxon>
        <taxon>Nitrospinota/Tectimicrobiota group</taxon>
        <taxon>Candidatus Tectimicrobiota</taxon>
    </lineage>
</organism>
<dbReference type="EMBL" id="JACPSX010000128">
    <property type="protein sequence ID" value="MBI3014818.1"/>
    <property type="molecule type" value="Genomic_DNA"/>
</dbReference>
<dbReference type="InterPro" id="IPR045079">
    <property type="entry name" value="Oxoprolinase-like"/>
</dbReference>
<gene>
    <name evidence="2" type="ORF">HYY65_07135</name>
</gene>
<dbReference type="AlphaFoldDB" id="A0A932GPA4"/>
<dbReference type="GO" id="GO:0005829">
    <property type="term" value="C:cytosol"/>
    <property type="evidence" value="ECO:0007669"/>
    <property type="project" value="TreeGrafter"/>
</dbReference>
<name>A0A932GPA4_UNCTE</name>
<evidence type="ECO:0000259" key="1">
    <source>
        <dbReference type="Pfam" id="PF02538"/>
    </source>
</evidence>
<feature type="domain" description="Hydantoinase B/oxoprolinase" evidence="1">
    <location>
        <begin position="3"/>
        <end position="525"/>
    </location>
</feature>